<sequence length="284" mass="32961">MILKFKFDYNSNNNTLIYFLHTIAKQSNLEYKVTKSNFINLFINGNEDELTKFSTTLSSSLPMSIFFKDSTAEVVSQMSDEQSIGFDNEKINLPFCSSCLEKVEDNTSKNFYNPFVSCDICGTTCDVNELSFLDFDKQQIHYENYEELFKKIAFLLNDEKSIKIKTRSGSFVFKKLMKTEENVKLLCTNLANISKVFIANKAEVVALASIEKPIINLRVNEVFKLTNTLNQEYANVRFVNDLILYLLAKELKNYDIDFLIYDETSKFDYELTYEKQLEALDIMK</sequence>
<evidence type="ECO:0000313" key="1">
    <source>
        <dbReference type="EMBL" id="PHO14758.1"/>
    </source>
</evidence>
<proteinExistence type="predicted"/>
<name>A0ABX4LWU4_9BACT</name>
<accession>A0ABX4LWU4</accession>
<dbReference type="RefSeq" id="WP_196778529.1">
    <property type="nucleotide sequence ID" value="NZ_NXAO01000047.1"/>
</dbReference>
<protein>
    <submittedName>
        <fullName evidence="1">Uncharacterized protein</fullName>
    </submittedName>
</protein>
<evidence type="ECO:0000313" key="2">
    <source>
        <dbReference type="Proteomes" id="UP000224740"/>
    </source>
</evidence>
<reference evidence="2" key="1">
    <citation type="submission" date="2017-09" db="EMBL/GenBank/DDBJ databases">
        <title>Arcobacter canalis sp. nov., a new species isolated from a water canal contaminated with urban sewage.</title>
        <authorList>
            <person name="Perez-Cataluna A."/>
            <person name="Salas-Masso N."/>
            <person name="Figueras M.J."/>
        </authorList>
    </citation>
    <scope>NUCLEOTIDE SEQUENCE [LARGE SCALE GENOMIC DNA]</scope>
    <source>
        <strain evidence="2">CECT 7727</strain>
    </source>
</reference>
<gene>
    <name evidence="1" type="ORF">CPH92_10005</name>
</gene>
<organism evidence="1 2">
    <name type="scientific">Malaciobacter marinus</name>
    <dbReference type="NCBI Taxonomy" id="505249"/>
    <lineage>
        <taxon>Bacteria</taxon>
        <taxon>Pseudomonadati</taxon>
        <taxon>Campylobacterota</taxon>
        <taxon>Epsilonproteobacteria</taxon>
        <taxon>Campylobacterales</taxon>
        <taxon>Arcobacteraceae</taxon>
        <taxon>Malaciobacter</taxon>
    </lineage>
</organism>
<comment type="caution">
    <text evidence="1">The sequence shown here is derived from an EMBL/GenBank/DDBJ whole genome shotgun (WGS) entry which is preliminary data.</text>
</comment>
<dbReference type="EMBL" id="NXAO01000047">
    <property type="protein sequence ID" value="PHO14758.1"/>
    <property type="molecule type" value="Genomic_DNA"/>
</dbReference>
<dbReference type="Proteomes" id="UP000224740">
    <property type="component" value="Unassembled WGS sequence"/>
</dbReference>
<keyword evidence="2" id="KW-1185">Reference proteome</keyword>
<feature type="non-terminal residue" evidence="1">
    <location>
        <position position="284"/>
    </location>
</feature>
<dbReference type="Gene3D" id="3.90.870.30">
    <property type="match status" value="1"/>
</dbReference>